<accession>A0A2G1WES9</accession>
<keyword evidence="5" id="KW-0413">Isomerase</keyword>
<keyword evidence="3" id="KW-0479">Metal-binding</keyword>
<dbReference type="InterPro" id="IPR034620">
    <property type="entry name" value="Cis-3-h-L-Pro_dehydratase"/>
</dbReference>
<evidence type="ECO:0000313" key="9">
    <source>
        <dbReference type="Proteomes" id="UP000222824"/>
    </source>
</evidence>
<dbReference type="EMBL" id="NHOA01000153">
    <property type="protein sequence ID" value="PHQ37482.1"/>
    <property type="molecule type" value="Genomic_DNA"/>
</dbReference>
<feature type="domain" description="Mandelate racemase/muconate lactonizing enzyme C-terminal" evidence="7">
    <location>
        <begin position="144"/>
        <end position="237"/>
    </location>
</feature>
<proteinExistence type="inferred from homology"/>
<dbReference type="Gene3D" id="3.20.20.120">
    <property type="entry name" value="Enolase-like C-terminal domain"/>
    <property type="match status" value="1"/>
</dbReference>
<keyword evidence="9" id="KW-1185">Reference proteome</keyword>
<dbReference type="SFLD" id="SFLDG00180">
    <property type="entry name" value="muconate_cycloisomerase"/>
    <property type="match status" value="1"/>
</dbReference>
<dbReference type="InterPro" id="IPR029017">
    <property type="entry name" value="Enolase-like_N"/>
</dbReference>
<comment type="caution">
    <text evidence="8">The sequence shown here is derived from an EMBL/GenBank/DDBJ whole genome shotgun (WGS) entry which is preliminary data.</text>
</comment>
<evidence type="ECO:0000256" key="6">
    <source>
        <dbReference type="SAM" id="MobiDB-lite"/>
    </source>
</evidence>
<feature type="region of interest" description="Disordered" evidence="6">
    <location>
        <begin position="332"/>
        <end position="353"/>
    </location>
</feature>
<dbReference type="RefSeq" id="WP_099256737.1">
    <property type="nucleotide sequence ID" value="NZ_NHOA01000153.1"/>
</dbReference>
<evidence type="ECO:0000256" key="3">
    <source>
        <dbReference type="ARBA" id="ARBA00022723"/>
    </source>
</evidence>
<evidence type="ECO:0000256" key="4">
    <source>
        <dbReference type="ARBA" id="ARBA00022842"/>
    </source>
</evidence>
<name>A0A2G1WES9_9EURY</name>
<dbReference type="InterPro" id="IPR054855">
    <property type="entry name" value="HProlDhtase"/>
</dbReference>
<dbReference type="Gene3D" id="3.30.390.10">
    <property type="entry name" value="Enolase-like, N-terminal domain"/>
    <property type="match status" value="1"/>
</dbReference>
<dbReference type="GO" id="GO:0016854">
    <property type="term" value="F:racemase and epimerase activity"/>
    <property type="evidence" value="ECO:0007669"/>
    <property type="project" value="UniProtKB-ARBA"/>
</dbReference>
<dbReference type="InterPro" id="IPR036849">
    <property type="entry name" value="Enolase-like_C_sf"/>
</dbReference>
<dbReference type="SFLD" id="SFLDS00001">
    <property type="entry name" value="Enolase"/>
    <property type="match status" value="1"/>
</dbReference>
<sequence>MEITDISVYQVDLPIAEGSYDWSGENSYEAFDSTIVQLETDVGFVGWGEVATLGSAYLPAYARGVRAGVEELAPTVLGADPTQPPVLAERLDRQLRGHPYVKSALDMACWDLAGKAADVPVSTLLGGRFGEDVPLYRAISQDTPEAMAECVATYRDEGYENFQLKIGGDPMIDAERIRMTRDELDDECIVDADANTGLTRPEAVRLVKEIKDVDVYIEQPCHSYEACRAVRRQTDHPFVLDEVMTGADAVVRGYHEDAMDVVNLKIAKVGGLTRARTIRDLCAQFELSMIVEDTWGSEIATAAIAHLAQSTPAECRLASTDFQSYNGVTTADGAPETADGRMRTPRTPGLGVEPRLDVLGDPVATYGGGA</sequence>
<dbReference type="Proteomes" id="UP000222824">
    <property type="component" value="Unassembled WGS sequence"/>
</dbReference>
<dbReference type="InterPro" id="IPR013342">
    <property type="entry name" value="Mandelate_racemase_C"/>
</dbReference>
<comment type="similarity">
    <text evidence="2">Belongs to the mandelate racemase/muconate lactonizing enzyme family.</text>
</comment>
<evidence type="ECO:0000259" key="7">
    <source>
        <dbReference type="SMART" id="SM00922"/>
    </source>
</evidence>
<dbReference type="SMART" id="SM00922">
    <property type="entry name" value="MR_MLE"/>
    <property type="match status" value="1"/>
</dbReference>
<dbReference type="AlphaFoldDB" id="A0A2G1WES9"/>
<evidence type="ECO:0000313" key="8">
    <source>
        <dbReference type="EMBL" id="PHQ37482.1"/>
    </source>
</evidence>
<comment type="cofactor">
    <cofactor evidence="1">
        <name>Mg(2+)</name>
        <dbReference type="ChEBI" id="CHEBI:18420"/>
    </cofactor>
</comment>
<gene>
    <name evidence="8" type="ORF">DJ69_16785</name>
</gene>
<dbReference type="Pfam" id="PF13378">
    <property type="entry name" value="MR_MLE_C"/>
    <property type="match status" value="1"/>
</dbReference>
<dbReference type="GO" id="GO:0016836">
    <property type="term" value="F:hydro-lyase activity"/>
    <property type="evidence" value="ECO:0007669"/>
    <property type="project" value="InterPro"/>
</dbReference>
<dbReference type="SFLD" id="SFLDF00555">
    <property type="entry name" value="cis-3-hydroxy-L-proline_dehydr"/>
    <property type="match status" value="1"/>
</dbReference>
<protein>
    <submittedName>
        <fullName evidence="8">Mandelate racemase</fullName>
    </submittedName>
</protein>
<evidence type="ECO:0000256" key="5">
    <source>
        <dbReference type="ARBA" id="ARBA00023235"/>
    </source>
</evidence>
<keyword evidence="4" id="KW-0460">Magnesium</keyword>
<dbReference type="FunFam" id="3.30.390.10:FF:000009">
    <property type="entry name" value="Hydrophobic dipeptide epimerase"/>
    <property type="match status" value="1"/>
</dbReference>
<dbReference type="PANTHER" id="PTHR48073:SF2">
    <property type="entry name" value="O-SUCCINYLBENZOATE SYNTHASE"/>
    <property type="match status" value="1"/>
</dbReference>
<dbReference type="NCBIfam" id="NF043002">
    <property type="entry name" value="HProlDhtase"/>
    <property type="match status" value="1"/>
</dbReference>
<dbReference type="GO" id="GO:0046872">
    <property type="term" value="F:metal ion binding"/>
    <property type="evidence" value="ECO:0007669"/>
    <property type="project" value="UniProtKB-KW"/>
</dbReference>
<evidence type="ECO:0000256" key="1">
    <source>
        <dbReference type="ARBA" id="ARBA00001946"/>
    </source>
</evidence>
<dbReference type="Pfam" id="PF02746">
    <property type="entry name" value="MR_MLE_N"/>
    <property type="match status" value="1"/>
</dbReference>
<dbReference type="SUPFAM" id="SSF51604">
    <property type="entry name" value="Enolase C-terminal domain-like"/>
    <property type="match status" value="1"/>
</dbReference>
<dbReference type="InterPro" id="IPR013341">
    <property type="entry name" value="Mandelate_racemase_N_dom"/>
</dbReference>
<dbReference type="PANTHER" id="PTHR48073">
    <property type="entry name" value="O-SUCCINYLBENZOATE SYNTHASE-RELATED"/>
    <property type="match status" value="1"/>
</dbReference>
<evidence type="ECO:0000256" key="2">
    <source>
        <dbReference type="ARBA" id="ARBA00008031"/>
    </source>
</evidence>
<dbReference type="OrthoDB" id="42605at2157"/>
<dbReference type="SUPFAM" id="SSF54826">
    <property type="entry name" value="Enolase N-terminal domain-like"/>
    <property type="match status" value="1"/>
</dbReference>
<dbReference type="CDD" id="cd03316">
    <property type="entry name" value="MR_like"/>
    <property type="match status" value="1"/>
</dbReference>
<dbReference type="InterPro" id="IPR029065">
    <property type="entry name" value="Enolase_C-like"/>
</dbReference>
<reference evidence="8 9" key="1">
    <citation type="journal article" date="2014" name="Front. Microbiol.">
        <title>Population and genomic analysis of the genus Halorubrum.</title>
        <authorList>
            <person name="Fullmer M.S."/>
            <person name="Soucy S.M."/>
            <person name="Swithers K.S."/>
            <person name="Makkay A.M."/>
            <person name="Wheeler R."/>
            <person name="Ventosa A."/>
            <person name="Gogarten J.P."/>
            <person name="Papke R.T."/>
        </authorList>
    </citation>
    <scope>NUCLEOTIDE SEQUENCE [LARGE SCALE GENOMIC DNA]</scope>
    <source>
        <strain evidence="8 9">C49</strain>
    </source>
</reference>
<organism evidence="8 9">
    <name type="scientific">Halorubrum persicum</name>
    <dbReference type="NCBI Taxonomy" id="1383844"/>
    <lineage>
        <taxon>Archaea</taxon>
        <taxon>Methanobacteriati</taxon>
        <taxon>Methanobacteriota</taxon>
        <taxon>Stenosarchaea group</taxon>
        <taxon>Halobacteria</taxon>
        <taxon>Halobacteriales</taxon>
        <taxon>Haloferacaceae</taxon>
        <taxon>Halorubrum</taxon>
    </lineage>
</organism>